<dbReference type="InterPro" id="IPR002876">
    <property type="entry name" value="Transcrip_reg_TACO1-like"/>
</dbReference>
<dbReference type="NCBIfam" id="NF009044">
    <property type="entry name" value="PRK12378.1"/>
    <property type="match status" value="1"/>
</dbReference>
<dbReference type="FunFam" id="1.10.10.200:FF:000002">
    <property type="entry name" value="Probable transcriptional regulatory protein CLM62_37755"/>
    <property type="match status" value="1"/>
</dbReference>
<dbReference type="AlphaFoldDB" id="A0A9P0ACV0"/>
<sequence length="348" mass="39128">MRLYPYLAVIVLSVGVECWLPHYEDDSSEISSEILKKLKRLSAEKHPPLPEQKLPKGALKIIQVSIQAYPGEQSPISGNQDIPRVPAGTFSEDRLVLPKHGLTMAGHSHFANIQHRKGRQDKKKNKFFTRSIREITVAAKMGAPDPNSNPRLRHAILEARKVNMPKEKIDAAIKKAMGNAAMENYEEVHYEAYGPGGTALMIKVQTENKNRVVAFIRKVFNRRGGQLSEAGSVKHLFDQVGLIVYRTNATKFDDIYELATDLDVIDVEEDADEGIAEITCDVKQFGIVRDALIKKLGDPELARLSFIPKNVLEITDKELVDKITQLMDDLDDIDEVQYVETNFTLPKE</sequence>
<evidence type="ECO:0000256" key="1">
    <source>
        <dbReference type="ARBA" id="ARBA00004173"/>
    </source>
</evidence>
<feature type="domain" description="TACO1/YebC-like second and third" evidence="5">
    <location>
        <begin position="185"/>
        <end position="343"/>
    </location>
</feature>
<dbReference type="PANTHER" id="PTHR12532">
    <property type="entry name" value="TRANSLATIONAL ACTIVATOR OF CYTOCHROME C OXIDASE 1"/>
    <property type="match status" value="1"/>
</dbReference>
<dbReference type="Pfam" id="PF20772">
    <property type="entry name" value="TACO1_YebC_N"/>
    <property type="match status" value="1"/>
</dbReference>
<keyword evidence="8" id="KW-1185">Reference proteome</keyword>
<dbReference type="InterPro" id="IPR029072">
    <property type="entry name" value="YebC-like"/>
</dbReference>
<keyword evidence="3" id="KW-0963">Cytoplasm</keyword>
<proteinExistence type="inferred from homology"/>
<evidence type="ECO:0000256" key="2">
    <source>
        <dbReference type="ARBA" id="ARBA00008724"/>
    </source>
</evidence>
<dbReference type="NCBIfam" id="TIGR01033">
    <property type="entry name" value="YebC/PmpR family DNA-binding transcriptional regulator"/>
    <property type="match status" value="1"/>
</dbReference>
<evidence type="ECO:0000313" key="8">
    <source>
        <dbReference type="Proteomes" id="UP001152759"/>
    </source>
</evidence>
<evidence type="ECO:0000259" key="5">
    <source>
        <dbReference type="Pfam" id="PF01709"/>
    </source>
</evidence>
<feature type="domain" description="TACO1/YebC-like N-terminal" evidence="6">
    <location>
        <begin position="108"/>
        <end position="178"/>
    </location>
</feature>
<protein>
    <recommendedName>
        <fullName evidence="9">Transcriptional regulatory protein</fullName>
    </recommendedName>
</protein>
<dbReference type="SUPFAM" id="SSF75625">
    <property type="entry name" value="YebC-like"/>
    <property type="match status" value="1"/>
</dbReference>
<reference evidence="7" key="1">
    <citation type="submission" date="2021-12" db="EMBL/GenBank/DDBJ databases">
        <authorList>
            <person name="King R."/>
        </authorList>
    </citation>
    <scope>NUCLEOTIDE SEQUENCE</scope>
</reference>
<evidence type="ECO:0000259" key="6">
    <source>
        <dbReference type="Pfam" id="PF20772"/>
    </source>
</evidence>
<dbReference type="InterPro" id="IPR017856">
    <property type="entry name" value="Integrase-like_N"/>
</dbReference>
<gene>
    <name evidence="7" type="ORF">BEMITA_LOCUS7759</name>
</gene>
<dbReference type="Gene3D" id="3.30.70.980">
    <property type="match status" value="2"/>
</dbReference>
<evidence type="ECO:0000256" key="3">
    <source>
        <dbReference type="ARBA" id="ARBA00022490"/>
    </source>
</evidence>
<dbReference type="InterPro" id="IPR049083">
    <property type="entry name" value="TACO1_YebC_N"/>
</dbReference>
<dbReference type="Proteomes" id="UP001152759">
    <property type="component" value="Chromosome 4"/>
</dbReference>
<evidence type="ECO:0008006" key="9">
    <source>
        <dbReference type="Google" id="ProtNLM"/>
    </source>
</evidence>
<dbReference type="PANTHER" id="PTHR12532:SF11">
    <property type="match status" value="1"/>
</dbReference>
<dbReference type="InterPro" id="IPR048300">
    <property type="entry name" value="TACO1_YebC-like_2nd/3rd_dom"/>
</dbReference>
<keyword evidence="4" id="KW-0732">Signal</keyword>
<dbReference type="EMBL" id="OU963865">
    <property type="protein sequence ID" value="CAH0388874.1"/>
    <property type="molecule type" value="Genomic_DNA"/>
</dbReference>
<dbReference type="HAMAP" id="MF_00693">
    <property type="entry name" value="Transcrip_reg_TACO1"/>
    <property type="match status" value="1"/>
</dbReference>
<evidence type="ECO:0000256" key="4">
    <source>
        <dbReference type="SAM" id="SignalP"/>
    </source>
</evidence>
<comment type="subcellular location">
    <subcellularLocation>
        <location evidence="1">Mitochondrion</location>
    </subcellularLocation>
</comment>
<accession>A0A9P0ACV0</accession>
<name>A0A9P0ACV0_BEMTA</name>
<dbReference type="GO" id="GO:0005739">
    <property type="term" value="C:mitochondrion"/>
    <property type="evidence" value="ECO:0007669"/>
    <property type="project" value="UniProtKB-SubCell"/>
</dbReference>
<comment type="similarity">
    <text evidence="2">Belongs to the TACO1 family.</text>
</comment>
<dbReference type="Gene3D" id="1.10.10.200">
    <property type="match status" value="1"/>
</dbReference>
<dbReference type="NCBIfam" id="NF001030">
    <property type="entry name" value="PRK00110.1"/>
    <property type="match status" value="1"/>
</dbReference>
<evidence type="ECO:0000313" key="7">
    <source>
        <dbReference type="EMBL" id="CAH0388874.1"/>
    </source>
</evidence>
<dbReference type="InterPro" id="IPR026564">
    <property type="entry name" value="Transcrip_reg_TACO1-like_dom3"/>
</dbReference>
<feature type="signal peptide" evidence="4">
    <location>
        <begin position="1"/>
        <end position="18"/>
    </location>
</feature>
<feature type="chain" id="PRO_5040271507" description="Transcriptional regulatory protein" evidence="4">
    <location>
        <begin position="19"/>
        <end position="348"/>
    </location>
</feature>
<organism evidence="7 8">
    <name type="scientific">Bemisia tabaci</name>
    <name type="common">Sweetpotato whitefly</name>
    <name type="synonym">Aleurodes tabaci</name>
    <dbReference type="NCBI Taxonomy" id="7038"/>
    <lineage>
        <taxon>Eukaryota</taxon>
        <taxon>Metazoa</taxon>
        <taxon>Ecdysozoa</taxon>
        <taxon>Arthropoda</taxon>
        <taxon>Hexapoda</taxon>
        <taxon>Insecta</taxon>
        <taxon>Pterygota</taxon>
        <taxon>Neoptera</taxon>
        <taxon>Paraneoptera</taxon>
        <taxon>Hemiptera</taxon>
        <taxon>Sternorrhyncha</taxon>
        <taxon>Aleyrodoidea</taxon>
        <taxon>Aleyrodidae</taxon>
        <taxon>Aleyrodinae</taxon>
        <taxon>Bemisia</taxon>
    </lineage>
</organism>
<dbReference type="Pfam" id="PF01709">
    <property type="entry name" value="Transcrip_reg"/>
    <property type="match status" value="1"/>
</dbReference>